<dbReference type="Ensembl" id="ENSCSET00000025283.1">
    <property type="protein sequence ID" value="ENSCSEP00000024951.1"/>
    <property type="gene ID" value="ENSCSEG00000015937.1"/>
</dbReference>
<feature type="compositionally biased region" description="Basic and acidic residues" evidence="1">
    <location>
        <begin position="152"/>
        <end position="162"/>
    </location>
</feature>
<keyword evidence="4" id="KW-1185">Reference proteome</keyword>
<feature type="compositionally biased region" description="Polar residues" evidence="1">
    <location>
        <begin position="340"/>
        <end position="352"/>
    </location>
</feature>
<feature type="region of interest" description="Disordered" evidence="1">
    <location>
        <begin position="86"/>
        <end position="291"/>
    </location>
</feature>
<feature type="region of interest" description="Disordered" evidence="1">
    <location>
        <begin position="442"/>
        <end position="672"/>
    </location>
</feature>
<feature type="compositionally biased region" description="Polar residues" evidence="1">
    <location>
        <begin position="478"/>
        <end position="498"/>
    </location>
</feature>
<name>A0A3P8WHE9_CYNSE</name>
<feature type="compositionally biased region" description="Basic and acidic residues" evidence="1">
    <location>
        <begin position="501"/>
        <end position="513"/>
    </location>
</feature>
<dbReference type="OMA" id="APQYMPY"/>
<dbReference type="InterPro" id="IPR027838">
    <property type="entry name" value="DUF4585"/>
</dbReference>
<accession>A0A3P8WHE9</accession>
<dbReference type="GO" id="GO:0005654">
    <property type="term" value="C:nucleoplasm"/>
    <property type="evidence" value="ECO:0007669"/>
    <property type="project" value="TreeGrafter"/>
</dbReference>
<feature type="region of interest" description="Disordered" evidence="1">
    <location>
        <begin position="328"/>
        <end position="424"/>
    </location>
</feature>
<proteinExistence type="predicted"/>
<feature type="compositionally biased region" description="Polar residues" evidence="1">
    <location>
        <begin position="121"/>
        <end position="130"/>
    </location>
</feature>
<reference evidence="3" key="2">
    <citation type="submission" date="2025-08" db="UniProtKB">
        <authorList>
            <consortium name="Ensembl"/>
        </authorList>
    </citation>
    <scope>IDENTIFICATION</scope>
</reference>
<sequence length="778" mass="82952">MDSWTLQGDSYSFLRSAPRTFSLCHRDGTPNHVEIFDIINVPAQHSSISETTCLCDIFGDEGDSPSLSSSPAVGTFVHPHTDVDGTASGASLVDDLNDSSGSYHTAPGSSEGEEGFDDSLQRLQSPPLQNSSSEGRQSEREGVTLEQPDSFEETRPNTDRKSTSPVLAFGAASSPGERISSPARSRLCTPRPREGTSPVSSLSAEERHSPASSDSRRSHSEADFERLTPVSEGQHNSHSYQALTPSPISDSSKRISSSSTESVNTRLTPEIRLAQNSPQPRSCNFSSASPELPSKDIAIEFPESTFQSRDTVSSPLYSEFSKELSFSSREASVSPELKNRPTSCNTQASSPFSELRGRVSLPDLLSRGSTPSIEESHSSPEPISTHCQAGIDITPISTPDSKSTSLSVEAGSTLSSPAPRYTPPSPVILIASSPGIVEISVSPKLSNRDPSPGLLSAPSPVHSRNPSPSPSPKLRHISTPTEINTQAFSPVASYSLSPSPEFRRDCSPLEHRHTAPSPEIRITTSSPEPQIDVASSRSPTSSPHITGFSYTVVQPEERVSPAFLHPSRLSTPDSDRSESKSPTQISVSHRSSTAESTGTPRESPQVSEFTSCDLQPEISPPGLAAAAYSDPAHSHSPGLPPMDPQYMCGPQSLGPSYGSEYGGDSASVYSESSYGQTPRRVLLDPETGKYFYIEVPVQPLRKMLYDPETGQYVEVLIPQQAVSHSGLYPPSAAPYPSLHNPNMYAPAPQYMPYTAPPPAPAPPPPGLPNPGPGTSAGS</sequence>
<feature type="compositionally biased region" description="Polar residues" evidence="1">
    <location>
        <begin position="395"/>
        <end position="416"/>
    </location>
</feature>
<evidence type="ECO:0000259" key="2">
    <source>
        <dbReference type="Pfam" id="PF15232"/>
    </source>
</evidence>
<dbReference type="InterPro" id="IPR052303">
    <property type="entry name" value="CEFIP"/>
</dbReference>
<dbReference type="AlphaFoldDB" id="A0A3P8WHE9"/>
<feature type="compositionally biased region" description="Polar residues" evidence="1">
    <location>
        <begin position="522"/>
        <end position="552"/>
    </location>
</feature>
<feature type="domain" description="DUF4585" evidence="2">
    <location>
        <begin position="674"/>
        <end position="744"/>
    </location>
</feature>
<evidence type="ECO:0000313" key="4">
    <source>
        <dbReference type="Proteomes" id="UP000265120"/>
    </source>
</evidence>
<feature type="compositionally biased region" description="Basic and acidic residues" evidence="1">
    <location>
        <begin position="204"/>
        <end position="226"/>
    </location>
</feature>
<reference evidence="3 4" key="1">
    <citation type="journal article" date="2014" name="Nat. Genet.">
        <title>Whole-genome sequence of a flatfish provides insights into ZW sex chromosome evolution and adaptation to a benthic lifestyle.</title>
        <authorList>
            <person name="Chen S."/>
            <person name="Zhang G."/>
            <person name="Shao C."/>
            <person name="Huang Q."/>
            <person name="Liu G."/>
            <person name="Zhang P."/>
            <person name="Song W."/>
            <person name="An N."/>
            <person name="Chalopin D."/>
            <person name="Volff J.N."/>
            <person name="Hong Y."/>
            <person name="Li Q."/>
            <person name="Sha Z."/>
            <person name="Zhou H."/>
            <person name="Xie M."/>
            <person name="Yu Q."/>
            <person name="Liu Y."/>
            <person name="Xiang H."/>
            <person name="Wang N."/>
            <person name="Wu K."/>
            <person name="Yang C."/>
            <person name="Zhou Q."/>
            <person name="Liao X."/>
            <person name="Yang L."/>
            <person name="Hu Q."/>
            <person name="Zhang J."/>
            <person name="Meng L."/>
            <person name="Jin L."/>
            <person name="Tian Y."/>
            <person name="Lian J."/>
            <person name="Yang J."/>
            <person name="Miao G."/>
            <person name="Liu S."/>
            <person name="Liang Z."/>
            <person name="Yan F."/>
            <person name="Li Y."/>
            <person name="Sun B."/>
            <person name="Zhang H."/>
            <person name="Zhang J."/>
            <person name="Zhu Y."/>
            <person name="Du M."/>
            <person name="Zhao Y."/>
            <person name="Schartl M."/>
            <person name="Tang Q."/>
            <person name="Wang J."/>
        </authorList>
    </citation>
    <scope>NUCLEOTIDE SEQUENCE</scope>
</reference>
<feature type="compositionally biased region" description="Polar residues" evidence="1">
    <location>
        <begin position="580"/>
        <end position="613"/>
    </location>
</feature>
<dbReference type="PANTHER" id="PTHR33775:SF1">
    <property type="entry name" value="PROLINE-RICH BASIC PROTEIN 1"/>
    <property type="match status" value="1"/>
</dbReference>
<dbReference type="Proteomes" id="UP000265120">
    <property type="component" value="Chromosome 15"/>
</dbReference>
<evidence type="ECO:0000256" key="1">
    <source>
        <dbReference type="SAM" id="MobiDB-lite"/>
    </source>
</evidence>
<protein>
    <recommendedName>
        <fullName evidence="2">DUF4585 domain-containing protein</fullName>
    </recommendedName>
</protein>
<feature type="compositionally biased region" description="Low complexity" evidence="1">
    <location>
        <begin position="369"/>
        <end position="386"/>
    </location>
</feature>
<feature type="compositionally biased region" description="Polar residues" evidence="1">
    <location>
        <begin position="231"/>
        <end position="244"/>
    </location>
</feature>
<feature type="region of interest" description="Disordered" evidence="1">
    <location>
        <begin position="746"/>
        <end position="778"/>
    </location>
</feature>
<feature type="compositionally biased region" description="Polar residues" evidence="1">
    <location>
        <begin position="274"/>
        <end position="289"/>
    </location>
</feature>
<evidence type="ECO:0000313" key="3">
    <source>
        <dbReference type="Ensembl" id="ENSCSEP00000024951.1"/>
    </source>
</evidence>
<dbReference type="GeneTree" id="ENSGT01030000235267"/>
<dbReference type="PANTHER" id="PTHR33775">
    <property type="entry name" value="CARDIAC-ENRICHED FHL2-INTERACTING PROTEIN-RELATED"/>
    <property type="match status" value="1"/>
</dbReference>
<dbReference type="Pfam" id="PF15232">
    <property type="entry name" value="DUF4585"/>
    <property type="match status" value="1"/>
</dbReference>
<feature type="compositionally biased region" description="Pro residues" evidence="1">
    <location>
        <begin position="754"/>
        <end position="771"/>
    </location>
</feature>
<organism evidence="3 4">
    <name type="scientific">Cynoglossus semilaevis</name>
    <name type="common">Tongue sole</name>
    <dbReference type="NCBI Taxonomy" id="244447"/>
    <lineage>
        <taxon>Eukaryota</taxon>
        <taxon>Metazoa</taxon>
        <taxon>Chordata</taxon>
        <taxon>Craniata</taxon>
        <taxon>Vertebrata</taxon>
        <taxon>Euteleostomi</taxon>
        <taxon>Actinopterygii</taxon>
        <taxon>Neopterygii</taxon>
        <taxon>Teleostei</taxon>
        <taxon>Neoteleostei</taxon>
        <taxon>Acanthomorphata</taxon>
        <taxon>Carangaria</taxon>
        <taxon>Pleuronectiformes</taxon>
        <taxon>Pleuronectoidei</taxon>
        <taxon>Cynoglossidae</taxon>
        <taxon>Cynoglossinae</taxon>
        <taxon>Cynoglossus</taxon>
    </lineage>
</organism>
<dbReference type="InParanoid" id="A0A3P8WHE9"/>
<dbReference type="STRING" id="244447.ENSCSEP00000024951"/>
<reference evidence="3" key="3">
    <citation type="submission" date="2025-09" db="UniProtKB">
        <authorList>
            <consortium name="Ensembl"/>
        </authorList>
    </citation>
    <scope>IDENTIFICATION</scope>
</reference>
<feature type="compositionally biased region" description="Low complexity" evidence="1">
    <location>
        <begin position="246"/>
        <end position="262"/>
    </location>
</feature>